<reference evidence="1 2" key="1">
    <citation type="submission" date="2017-12" db="EMBL/GenBank/DDBJ databases">
        <title>Corynebacterium mastitidis 16-1433 Genome.</title>
        <authorList>
            <person name="Gulvik C.A."/>
        </authorList>
    </citation>
    <scope>NUCLEOTIDE SEQUENCE [LARGE SCALE GENOMIC DNA]</scope>
    <source>
        <strain evidence="1 2">16-1433</strain>
    </source>
</reference>
<dbReference type="EMBL" id="PJAF01000022">
    <property type="protein sequence ID" value="PKF68284.1"/>
    <property type="molecule type" value="Genomic_DNA"/>
</dbReference>
<proteinExistence type="predicted"/>
<organism evidence="1 2">
    <name type="scientific">Corynebacterium mastitidis</name>
    <dbReference type="NCBI Taxonomy" id="161890"/>
    <lineage>
        <taxon>Bacteria</taxon>
        <taxon>Bacillati</taxon>
        <taxon>Actinomycetota</taxon>
        <taxon>Actinomycetes</taxon>
        <taxon>Mycobacteriales</taxon>
        <taxon>Corynebacteriaceae</taxon>
        <taxon>Corynebacterium</taxon>
    </lineage>
</organism>
<protein>
    <submittedName>
        <fullName evidence="1">Uncharacterized protein</fullName>
    </submittedName>
</protein>
<evidence type="ECO:0000313" key="1">
    <source>
        <dbReference type="EMBL" id="PKF68284.1"/>
    </source>
</evidence>
<comment type="caution">
    <text evidence="1">The sequence shown here is derived from an EMBL/GenBank/DDBJ whole genome shotgun (WGS) entry which is preliminary data.</text>
</comment>
<sequence>MKDPTRIAPLLDLLRDAWEAQPDLVLSELWGILENRGIGWGADDEQVAAELRALLREHPVAVGEKPVLVRTTAPERLVSIHPGERAVIVRDPDPRRQPTWWTYGELLRGRVGAPLILGDEEGIPHRLGVIRSIDALARRPRDLGGLSRRSLGDAAYACRLNGGELAVIGHMIHLYEKQRRSVSHTRLRWERIESGAVGEPLVLRLRDGTEKRELGAVDALLPLS</sequence>
<dbReference type="RefSeq" id="WP_101173951.1">
    <property type="nucleotide sequence ID" value="NZ_JAKRKB010000019.1"/>
</dbReference>
<dbReference type="STRING" id="1121365.GCA_000375365_01073"/>
<accession>A0A2N0X6C8</accession>
<dbReference type="Proteomes" id="UP000233249">
    <property type="component" value="Unassembled WGS sequence"/>
</dbReference>
<dbReference type="OrthoDB" id="4415055at2"/>
<evidence type="ECO:0000313" key="2">
    <source>
        <dbReference type="Proteomes" id="UP000233249"/>
    </source>
</evidence>
<dbReference type="AlphaFoldDB" id="A0A2N0X6C8"/>
<gene>
    <name evidence="1" type="ORF">CXB45_07915</name>
</gene>
<name>A0A2N0X6C8_9CORY</name>